<dbReference type="FunCoup" id="A0A5C7EHD2">
    <property type="interactions" value="529"/>
</dbReference>
<keyword evidence="5 13" id="KW-0808">Transferase</keyword>
<organism evidence="13 14">
    <name type="scientific">Pelomicrobium methylotrophicum</name>
    <dbReference type="NCBI Taxonomy" id="2602750"/>
    <lineage>
        <taxon>Bacteria</taxon>
        <taxon>Pseudomonadati</taxon>
        <taxon>Pseudomonadota</taxon>
        <taxon>Hydrogenophilia</taxon>
        <taxon>Hydrogenophilia incertae sedis</taxon>
        <taxon>Pelomicrobium</taxon>
    </lineage>
</organism>
<comment type="subunit">
    <text evidence="7">Heterotetramer of 2 MoaD subunits and 2 MoaE subunits. Also stable as homodimer. The enzyme changes between these two forms during catalysis.</text>
</comment>
<proteinExistence type="inferred from homology"/>
<dbReference type="CDD" id="cd00756">
    <property type="entry name" value="MoaE"/>
    <property type="match status" value="1"/>
</dbReference>
<dbReference type="NCBIfam" id="NF007959">
    <property type="entry name" value="PRK10678.1"/>
    <property type="match status" value="1"/>
</dbReference>
<dbReference type="RefSeq" id="WP_147800735.1">
    <property type="nucleotide sequence ID" value="NZ_VPFL01000022.1"/>
</dbReference>
<comment type="similarity">
    <text evidence="2">Belongs to the MoaE family.</text>
</comment>
<dbReference type="EMBL" id="VPFL01000022">
    <property type="protein sequence ID" value="TXF10746.1"/>
    <property type="molecule type" value="Genomic_DNA"/>
</dbReference>
<dbReference type="PANTHER" id="PTHR23404">
    <property type="entry name" value="MOLYBDOPTERIN SYNTHASE RELATED"/>
    <property type="match status" value="1"/>
</dbReference>
<evidence type="ECO:0000313" key="13">
    <source>
        <dbReference type="EMBL" id="TXF10746.1"/>
    </source>
</evidence>
<dbReference type="InParanoid" id="A0A5C7EHD2"/>
<evidence type="ECO:0000256" key="6">
    <source>
        <dbReference type="ARBA" id="ARBA00023150"/>
    </source>
</evidence>
<dbReference type="Pfam" id="PF02391">
    <property type="entry name" value="MoaE"/>
    <property type="match status" value="1"/>
</dbReference>
<evidence type="ECO:0000256" key="8">
    <source>
        <dbReference type="ARBA" id="ARBA00029745"/>
    </source>
</evidence>
<reference evidence="13 14" key="1">
    <citation type="submission" date="2019-08" db="EMBL/GenBank/DDBJ databases">
        <title>Pelomicrobium methylotrophicum gen. nov., sp. nov. a moderately thermophilic, facultatively anaerobic, lithoautotrophic and methylotrophic bacterium isolated from a terrestrial mud volcano.</title>
        <authorList>
            <person name="Slobodkina G.B."/>
            <person name="Merkel A.Y."/>
            <person name="Slobodkin A.I."/>
        </authorList>
    </citation>
    <scope>NUCLEOTIDE SEQUENCE [LARGE SCALE GENOMIC DNA]</scope>
    <source>
        <strain evidence="13 14">SM250</strain>
    </source>
</reference>
<evidence type="ECO:0000256" key="4">
    <source>
        <dbReference type="ARBA" id="ARBA00013858"/>
    </source>
</evidence>
<gene>
    <name evidence="13" type="primary">moaE</name>
    <name evidence="13" type="ORF">FR698_13535</name>
</gene>
<dbReference type="EC" id="2.8.1.12" evidence="3"/>
<dbReference type="GO" id="GO:0030366">
    <property type="term" value="F:molybdopterin synthase activity"/>
    <property type="evidence" value="ECO:0007669"/>
    <property type="project" value="UniProtKB-EC"/>
</dbReference>
<comment type="pathway">
    <text evidence="1">Cofactor biosynthesis; molybdopterin biosynthesis.</text>
</comment>
<dbReference type="AlphaFoldDB" id="A0A5C7EHD2"/>
<keyword evidence="6" id="KW-0501">Molybdenum cofactor biosynthesis</keyword>
<dbReference type="SUPFAM" id="SSF54690">
    <property type="entry name" value="Molybdopterin synthase subunit MoaE"/>
    <property type="match status" value="1"/>
</dbReference>
<dbReference type="Proteomes" id="UP000321201">
    <property type="component" value="Unassembled WGS sequence"/>
</dbReference>
<evidence type="ECO:0000256" key="7">
    <source>
        <dbReference type="ARBA" id="ARBA00026066"/>
    </source>
</evidence>
<keyword evidence="14" id="KW-1185">Reference proteome</keyword>
<evidence type="ECO:0000256" key="2">
    <source>
        <dbReference type="ARBA" id="ARBA00005426"/>
    </source>
</evidence>
<evidence type="ECO:0000256" key="12">
    <source>
        <dbReference type="ARBA" id="ARBA00049878"/>
    </source>
</evidence>
<evidence type="ECO:0000256" key="9">
    <source>
        <dbReference type="ARBA" id="ARBA00030407"/>
    </source>
</evidence>
<evidence type="ECO:0000256" key="5">
    <source>
        <dbReference type="ARBA" id="ARBA00022679"/>
    </source>
</evidence>
<comment type="catalytic activity">
    <reaction evidence="12">
        <text>2 [molybdopterin-synthase sulfur-carrier protein]-C-terminal-Gly-aminoethanethioate + cyclic pyranopterin phosphate + H2O = molybdopterin + 2 [molybdopterin-synthase sulfur-carrier protein]-C-terminal Gly-Gly + 2 H(+)</text>
        <dbReference type="Rhea" id="RHEA:26333"/>
        <dbReference type="Rhea" id="RHEA-COMP:12202"/>
        <dbReference type="Rhea" id="RHEA-COMP:19907"/>
        <dbReference type="ChEBI" id="CHEBI:15377"/>
        <dbReference type="ChEBI" id="CHEBI:15378"/>
        <dbReference type="ChEBI" id="CHEBI:58698"/>
        <dbReference type="ChEBI" id="CHEBI:59648"/>
        <dbReference type="ChEBI" id="CHEBI:90778"/>
        <dbReference type="ChEBI" id="CHEBI:232372"/>
        <dbReference type="EC" id="2.8.1.12"/>
    </reaction>
</comment>
<dbReference type="GO" id="GO:0006777">
    <property type="term" value="P:Mo-molybdopterin cofactor biosynthetic process"/>
    <property type="evidence" value="ECO:0007669"/>
    <property type="project" value="UniProtKB-KW"/>
</dbReference>
<evidence type="ECO:0000256" key="11">
    <source>
        <dbReference type="ARBA" id="ARBA00032474"/>
    </source>
</evidence>
<dbReference type="UniPathway" id="UPA00344"/>
<evidence type="ECO:0000313" key="14">
    <source>
        <dbReference type="Proteomes" id="UP000321201"/>
    </source>
</evidence>
<name>A0A5C7EHD2_9PROT</name>
<dbReference type="InterPro" id="IPR003448">
    <property type="entry name" value="Mopterin_biosynth_MoaE"/>
</dbReference>
<protein>
    <recommendedName>
        <fullName evidence="4">Molybdopterin synthase catalytic subunit</fullName>
        <ecNumber evidence="3">2.8.1.12</ecNumber>
    </recommendedName>
    <alternativeName>
        <fullName evidence="10">MPT synthase subunit 2</fullName>
    </alternativeName>
    <alternativeName>
        <fullName evidence="8">Molybdenum cofactor biosynthesis protein E</fullName>
    </alternativeName>
    <alternativeName>
        <fullName evidence="9">Molybdopterin-converting factor large subunit</fullName>
    </alternativeName>
    <alternativeName>
        <fullName evidence="11">Molybdopterin-converting factor subunit 2</fullName>
    </alternativeName>
</protein>
<accession>A0A5C7EHD2</accession>
<dbReference type="FunFam" id="3.90.1170.40:FF:000001">
    <property type="entry name" value="Molybdopterin synthase catalytic subunit MoaE"/>
    <property type="match status" value="1"/>
</dbReference>
<dbReference type="Gene3D" id="3.90.1170.40">
    <property type="entry name" value="Molybdopterin biosynthesis MoaE subunit"/>
    <property type="match status" value="1"/>
</dbReference>
<sequence length="150" mass="16775">MSVRVQTEDFDVGLEIQALRRNNPKVGAVAAFVGLVRDVNEGESIRGMVLEHYPGMTEKALEDIVTQAKDRWDVIDILVIHRVGPLKPTDQIVLVAVASGHRGDAFAACEFIMDYLKTRAPFWKKEQTPSGTRWVEARESDDIAAARWQA</sequence>
<dbReference type="InterPro" id="IPR036563">
    <property type="entry name" value="MoaE_sf"/>
</dbReference>
<evidence type="ECO:0000256" key="3">
    <source>
        <dbReference type="ARBA" id="ARBA00011950"/>
    </source>
</evidence>
<evidence type="ECO:0000256" key="10">
    <source>
        <dbReference type="ARBA" id="ARBA00030781"/>
    </source>
</evidence>
<dbReference type="OrthoDB" id="9803224at2"/>
<comment type="caution">
    <text evidence="13">The sequence shown here is derived from an EMBL/GenBank/DDBJ whole genome shotgun (WGS) entry which is preliminary data.</text>
</comment>
<evidence type="ECO:0000256" key="1">
    <source>
        <dbReference type="ARBA" id="ARBA00005046"/>
    </source>
</evidence>